<keyword evidence="2 4" id="KW-0560">Oxidoreductase</keyword>
<keyword evidence="5" id="KW-1185">Reference proteome</keyword>
<evidence type="ECO:0000313" key="5">
    <source>
        <dbReference type="Proteomes" id="UP001162834"/>
    </source>
</evidence>
<dbReference type="InterPro" id="IPR057326">
    <property type="entry name" value="KR_dom"/>
</dbReference>
<dbReference type="EC" id="1.-.-.-" evidence="4"/>
<organism evidence="4 5">
    <name type="scientific">Capillimicrobium parvum</name>
    <dbReference type="NCBI Taxonomy" id="2884022"/>
    <lineage>
        <taxon>Bacteria</taxon>
        <taxon>Bacillati</taxon>
        <taxon>Actinomycetota</taxon>
        <taxon>Thermoleophilia</taxon>
        <taxon>Solirubrobacterales</taxon>
        <taxon>Capillimicrobiaceae</taxon>
        <taxon>Capillimicrobium</taxon>
    </lineage>
</organism>
<name>A0A9E6XWU9_9ACTN</name>
<feature type="domain" description="Ketoreductase" evidence="3">
    <location>
        <begin position="7"/>
        <end position="192"/>
    </location>
</feature>
<dbReference type="AlphaFoldDB" id="A0A9E6XWU9"/>
<evidence type="ECO:0000313" key="4">
    <source>
        <dbReference type="EMBL" id="UGS35996.1"/>
    </source>
</evidence>
<dbReference type="PRINTS" id="PR00080">
    <property type="entry name" value="SDRFAMILY"/>
</dbReference>
<dbReference type="Pfam" id="PF13561">
    <property type="entry name" value="adh_short_C2"/>
    <property type="match status" value="1"/>
</dbReference>
<gene>
    <name evidence="4" type="primary">ucpA_2</name>
    <name evidence="4" type="ORF">DSM104329_02393</name>
</gene>
<dbReference type="FunFam" id="3.40.50.720:FF:000084">
    <property type="entry name" value="Short-chain dehydrogenase reductase"/>
    <property type="match status" value="1"/>
</dbReference>
<dbReference type="GO" id="GO:0016616">
    <property type="term" value="F:oxidoreductase activity, acting on the CH-OH group of donors, NAD or NADP as acceptor"/>
    <property type="evidence" value="ECO:0007669"/>
    <property type="project" value="UniProtKB-ARBA"/>
</dbReference>
<dbReference type="InterPro" id="IPR020904">
    <property type="entry name" value="Sc_DH/Rdtase_CS"/>
</dbReference>
<evidence type="ECO:0000256" key="2">
    <source>
        <dbReference type="ARBA" id="ARBA00023002"/>
    </source>
</evidence>
<dbReference type="PROSITE" id="PS00061">
    <property type="entry name" value="ADH_SHORT"/>
    <property type="match status" value="1"/>
</dbReference>
<dbReference type="Gene3D" id="3.40.50.720">
    <property type="entry name" value="NAD(P)-binding Rossmann-like Domain"/>
    <property type="match status" value="1"/>
</dbReference>
<dbReference type="InterPro" id="IPR002347">
    <property type="entry name" value="SDR_fam"/>
</dbReference>
<proteinExistence type="inferred from homology"/>
<sequence length="263" mass="27170">MESLNGRTAIVTGGASGIGRGIARVLGREGAAVIVADVDGASGERTTRELRGDGVQAEAIELDVADRAAVDRAIDGVAAEHGRIDVMCANAGVFPPARVEEIDDAGWDAVLGVNVRGAVNCVQAAVRHMRPAGYGRVVLTSSITGPMTGYPGWSQYAASKAAMIGFMRTAAIEVARDGITINAVLPGNIRTGAAHGPGEEYLQQMAAAVPVGYLGAPEDVGWAVRFLVSPEARYVTGHTLVADGGQLLPESSDVLREIAALDR</sequence>
<comment type="similarity">
    <text evidence="1">Belongs to the short-chain dehydrogenases/reductases (SDR) family.</text>
</comment>
<dbReference type="KEGG" id="sbae:DSM104329_02393"/>
<dbReference type="SMART" id="SM00822">
    <property type="entry name" value="PKS_KR"/>
    <property type="match status" value="1"/>
</dbReference>
<dbReference type="EMBL" id="CP087164">
    <property type="protein sequence ID" value="UGS35996.1"/>
    <property type="molecule type" value="Genomic_DNA"/>
</dbReference>
<evidence type="ECO:0000256" key="1">
    <source>
        <dbReference type="ARBA" id="ARBA00006484"/>
    </source>
</evidence>
<dbReference type="InterPro" id="IPR036291">
    <property type="entry name" value="NAD(P)-bd_dom_sf"/>
</dbReference>
<dbReference type="PRINTS" id="PR00081">
    <property type="entry name" value="GDHRDH"/>
</dbReference>
<accession>A0A9E6XWU9</accession>
<dbReference type="PANTHER" id="PTHR42760">
    <property type="entry name" value="SHORT-CHAIN DEHYDROGENASES/REDUCTASES FAMILY MEMBER"/>
    <property type="match status" value="1"/>
</dbReference>
<protein>
    <submittedName>
        <fullName evidence="4">Oxidoreductase UcpA</fullName>
        <ecNumber evidence="4">1.-.-.-</ecNumber>
    </submittedName>
</protein>
<dbReference type="GO" id="GO:0030497">
    <property type="term" value="P:fatty acid elongation"/>
    <property type="evidence" value="ECO:0007669"/>
    <property type="project" value="TreeGrafter"/>
</dbReference>
<dbReference type="Proteomes" id="UP001162834">
    <property type="component" value="Chromosome"/>
</dbReference>
<evidence type="ECO:0000259" key="3">
    <source>
        <dbReference type="SMART" id="SM00822"/>
    </source>
</evidence>
<dbReference type="RefSeq" id="WP_259315676.1">
    <property type="nucleotide sequence ID" value="NZ_CP087164.1"/>
</dbReference>
<reference evidence="4" key="1">
    <citation type="journal article" date="2022" name="Int. J. Syst. Evol. Microbiol.">
        <title>Pseudomonas aegrilactucae sp. nov. and Pseudomonas morbosilactucae sp. nov., pathogens causing bacterial rot of lettuce in Japan.</title>
        <authorList>
            <person name="Sawada H."/>
            <person name="Fujikawa T."/>
            <person name="Satou M."/>
        </authorList>
    </citation>
    <scope>NUCLEOTIDE SEQUENCE</scope>
    <source>
        <strain evidence="4">0166_1</strain>
    </source>
</reference>
<dbReference type="PANTHER" id="PTHR42760:SF40">
    <property type="entry name" value="3-OXOACYL-[ACYL-CARRIER-PROTEIN] REDUCTASE, CHLOROPLASTIC"/>
    <property type="match status" value="1"/>
</dbReference>
<dbReference type="SUPFAM" id="SSF51735">
    <property type="entry name" value="NAD(P)-binding Rossmann-fold domains"/>
    <property type="match status" value="1"/>
</dbReference>